<feature type="region of interest" description="Disordered" evidence="1">
    <location>
        <begin position="1"/>
        <end position="54"/>
    </location>
</feature>
<name>A0AAD5DZC8_9CHLO</name>
<evidence type="ECO:0000313" key="3">
    <source>
        <dbReference type="EMBL" id="KAI7843254.1"/>
    </source>
</evidence>
<comment type="caution">
    <text evidence="3">The sequence shown here is derived from an EMBL/GenBank/DDBJ whole genome shotgun (WGS) entry which is preliminary data.</text>
</comment>
<reference evidence="3" key="1">
    <citation type="submission" date="2020-11" db="EMBL/GenBank/DDBJ databases">
        <title>Chlorella ohadii genome sequencing and assembly.</title>
        <authorList>
            <person name="Murik O."/>
            <person name="Treves H."/>
            <person name="Kedem I."/>
            <person name="Shotland Y."/>
            <person name="Kaplan A."/>
        </authorList>
    </citation>
    <scope>NUCLEOTIDE SEQUENCE</scope>
    <source>
        <strain evidence="3">1</strain>
    </source>
</reference>
<dbReference type="InterPro" id="IPR014729">
    <property type="entry name" value="Rossmann-like_a/b/a_fold"/>
</dbReference>
<dbReference type="InterPro" id="IPR006016">
    <property type="entry name" value="UspA"/>
</dbReference>
<dbReference type="InterPro" id="IPR006015">
    <property type="entry name" value="Universal_stress_UspA"/>
</dbReference>
<dbReference type="PANTHER" id="PTHR31964">
    <property type="entry name" value="ADENINE NUCLEOTIDE ALPHA HYDROLASES-LIKE SUPERFAMILY PROTEIN"/>
    <property type="match status" value="1"/>
</dbReference>
<dbReference type="EMBL" id="JADXDR010000041">
    <property type="protein sequence ID" value="KAI7843254.1"/>
    <property type="molecule type" value="Genomic_DNA"/>
</dbReference>
<proteinExistence type="predicted"/>
<organism evidence="3 4">
    <name type="scientific">Chlorella ohadii</name>
    <dbReference type="NCBI Taxonomy" id="2649997"/>
    <lineage>
        <taxon>Eukaryota</taxon>
        <taxon>Viridiplantae</taxon>
        <taxon>Chlorophyta</taxon>
        <taxon>core chlorophytes</taxon>
        <taxon>Trebouxiophyceae</taxon>
        <taxon>Chlorellales</taxon>
        <taxon>Chlorellaceae</taxon>
        <taxon>Chlorella clade</taxon>
        <taxon>Chlorella</taxon>
    </lineage>
</organism>
<evidence type="ECO:0000259" key="2">
    <source>
        <dbReference type="Pfam" id="PF00582"/>
    </source>
</evidence>
<keyword evidence="4" id="KW-1185">Reference proteome</keyword>
<evidence type="ECO:0000256" key="1">
    <source>
        <dbReference type="SAM" id="MobiDB-lite"/>
    </source>
</evidence>
<dbReference type="PRINTS" id="PR01438">
    <property type="entry name" value="UNVRSLSTRESS"/>
</dbReference>
<protein>
    <recommendedName>
        <fullName evidence="2">UspA domain-containing protein</fullName>
    </recommendedName>
</protein>
<dbReference type="SUPFAM" id="SSF52402">
    <property type="entry name" value="Adenine nucleotide alpha hydrolases-like"/>
    <property type="match status" value="1"/>
</dbReference>
<gene>
    <name evidence="3" type="ORF">COHA_003088</name>
</gene>
<feature type="domain" description="UspA" evidence="2">
    <location>
        <begin position="81"/>
        <end position="230"/>
    </location>
</feature>
<dbReference type="Pfam" id="PF00582">
    <property type="entry name" value="Usp"/>
    <property type="match status" value="1"/>
</dbReference>
<dbReference type="AlphaFoldDB" id="A0AAD5DZC8"/>
<dbReference type="PANTHER" id="PTHR31964:SF113">
    <property type="entry name" value="USPA DOMAIN-CONTAINING PROTEIN"/>
    <property type="match status" value="1"/>
</dbReference>
<sequence>MDVSRPVAPASAVRSHPAGAQLQAWPSRQQIQARPASGWKRAAGPAAAPAHRQRDQRVQAAAEAERGGSATAEKQQAATTRRIVVAVDASEDSIDAFTWVIKNLVKPGDELHLLHVVPDVFTSPASGSIYYCSSPDPEMERALWQQAKSFFVDNFLEHAKAEGLEDCCWLHLVKESRHKHIGKAVCKKADELGAEPLVLAAHDRSALEKMFLGSVSDYCVTHSKRPVLLLHPHHSALE</sequence>
<dbReference type="Gene3D" id="3.40.50.620">
    <property type="entry name" value="HUPs"/>
    <property type="match status" value="1"/>
</dbReference>
<dbReference type="Proteomes" id="UP001205105">
    <property type="component" value="Unassembled WGS sequence"/>
</dbReference>
<evidence type="ECO:0000313" key="4">
    <source>
        <dbReference type="Proteomes" id="UP001205105"/>
    </source>
</evidence>
<accession>A0AAD5DZC8</accession>
<dbReference type="CDD" id="cd23659">
    <property type="entry name" value="USP_At3g01520-like"/>
    <property type="match status" value="1"/>
</dbReference>